<organism evidence="1 2">
    <name type="scientific">Hominisplanchenecus murintestinalis</name>
    <dbReference type="NCBI Taxonomy" id="2941517"/>
    <lineage>
        <taxon>Bacteria</taxon>
        <taxon>Bacillati</taxon>
        <taxon>Bacillota</taxon>
        <taxon>Clostridia</taxon>
        <taxon>Lachnospirales</taxon>
        <taxon>Lachnospiraceae</taxon>
        <taxon>Hominisplanchenecus</taxon>
    </lineage>
</organism>
<dbReference type="EMBL" id="SRZB01000013">
    <property type="protein sequence ID" value="TGX98825.1"/>
    <property type="molecule type" value="Genomic_DNA"/>
</dbReference>
<gene>
    <name evidence="1" type="ORF">E5357_07630</name>
</gene>
<protein>
    <submittedName>
        <fullName evidence="1">Uncharacterized protein</fullName>
    </submittedName>
</protein>
<evidence type="ECO:0000313" key="2">
    <source>
        <dbReference type="Proteomes" id="UP000307720"/>
    </source>
</evidence>
<evidence type="ECO:0000313" key="1">
    <source>
        <dbReference type="EMBL" id="TGX98825.1"/>
    </source>
</evidence>
<proteinExistence type="predicted"/>
<keyword evidence="2" id="KW-1185">Reference proteome</keyword>
<accession>A0AC61QZR3</accession>
<dbReference type="Proteomes" id="UP000307720">
    <property type="component" value="Unassembled WGS sequence"/>
</dbReference>
<comment type="caution">
    <text evidence="1">The sequence shown here is derived from an EMBL/GenBank/DDBJ whole genome shotgun (WGS) entry which is preliminary data.</text>
</comment>
<name>A0AC61QZR3_9FIRM</name>
<reference evidence="1" key="1">
    <citation type="submission" date="2019-04" db="EMBL/GenBank/DDBJ databases">
        <title>Microbes associate with the intestines of laboratory mice.</title>
        <authorList>
            <person name="Navarre W."/>
            <person name="Wong E."/>
            <person name="Huang K."/>
            <person name="Tropini C."/>
            <person name="Ng K."/>
            <person name="Yu B."/>
        </authorList>
    </citation>
    <scope>NUCLEOTIDE SEQUENCE</scope>
    <source>
        <strain evidence="1">NM72_1-8</strain>
    </source>
</reference>
<sequence>MTTAEMDNLVKVRMGEALEEELRKDTNFQQRQKEWRNAAKEFDSMVLMTQEQWFAFERVEDVFLSYNSAYGEAAYKMGLSDGIQIRREQEPNGRKSFLTFEDMTRLISVYDAVRKLKKVLLGSVDEHWEEAGAFSVFEQIFDVINSATSAKIKFLGDEMIDKIISILNDETMRPEERAKQLLGME</sequence>